<dbReference type="OrthoDB" id="9806404at2759"/>
<feature type="region of interest" description="Disordered" evidence="2">
    <location>
        <begin position="427"/>
        <end position="488"/>
    </location>
</feature>
<dbReference type="Pfam" id="PF14650">
    <property type="entry name" value="FAM75"/>
    <property type="match status" value="1"/>
</dbReference>
<evidence type="ECO:0000313" key="5">
    <source>
        <dbReference type="RefSeq" id="XP_006867735.1"/>
    </source>
</evidence>
<name>A0A9B0WUS0_CHRAS</name>
<reference evidence="5" key="1">
    <citation type="submission" date="2025-08" db="UniProtKB">
        <authorList>
            <consortium name="RefSeq"/>
        </authorList>
    </citation>
    <scope>IDENTIFICATION</scope>
    <source>
        <tissue evidence="5">Spleen</tissue>
    </source>
</reference>
<feature type="domain" description="SPATA31" evidence="3">
    <location>
        <begin position="110"/>
        <end position="444"/>
    </location>
</feature>
<dbReference type="InterPro" id="IPR039509">
    <property type="entry name" value="SPATA31"/>
</dbReference>
<gene>
    <name evidence="5" type="primary">LOC102817150</name>
</gene>
<accession>A0A9B0WUS0</accession>
<comment type="similarity">
    <text evidence="1">Belongs to the SPATA31 family.</text>
</comment>
<protein>
    <submittedName>
        <fullName evidence="5">Spermatogenesis-associated protein 31-like</fullName>
    </submittedName>
</protein>
<dbReference type="GeneID" id="102817150"/>
<proteinExistence type="inferred from homology"/>
<evidence type="ECO:0000256" key="1">
    <source>
        <dbReference type="ARBA" id="ARBA00035009"/>
    </source>
</evidence>
<dbReference type="AlphaFoldDB" id="A0A9B0WUS0"/>
<evidence type="ECO:0000313" key="4">
    <source>
        <dbReference type="Proteomes" id="UP000504623"/>
    </source>
</evidence>
<evidence type="ECO:0000256" key="2">
    <source>
        <dbReference type="SAM" id="MobiDB-lite"/>
    </source>
</evidence>
<dbReference type="Proteomes" id="UP000504623">
    <property type="component" value="Unplaced"/>
</dbReference>
<organism evidence="4 5">
    <name type="scientific">Chrysochloris asiatica</name>
    <name type="common">Cape golden mole</name>
    <dbReference type="NCBI Taxonomy" id="185453"/>
    <lineage>
        <taxon>Eukaryota</taxon>
        <taxon>Metazoa</taxon>
        <taxon>Chordata</taxon>
        <taxon>Craniata</taxon>
        <taxon>Vertebrata</taxon>
        <taxon>Euteleostomi</taxon>
        <taxon>Mammalia</taxon>
        <taxon>Eutheria</taxon>
        <taxon>Afrotheria</taxon>
        <taxon>Chrysochloridae</taxon>
        <taxon>Chrysochlorinae</taxon>
        <taxon>Chrysochloris</taxon>
    </lineage>
</organism>
<dbReference type="PANTHER" id="PTHR21859">
    <property type="entry name" value="ACROSOME-SPECIFIC PROTEIN"/>
    <property type="match status" value="1"/>
</dbReference>
<feature type="compositionally biased region" description="Basic and acidic residues" evidence="2">
    <location>
        <begin position="438"/>
        <end position="455"/>
    </location>
</feature>
<dbReference type="RefSeq" id="XP_006867735.1">
    <property type="nucleotide sequence ID" value="XM_006867673.1"/>
</dbReference>
<evidence type="ECO:0000259" key="3">
    <source>
        <dbReference type="Pfam" id="PF14650"/>
    </source>
</evidence>
<feature type="region of interest" description="Disordered" evidence="2">
    <location>
        <begin position="522"/>
        <end position="541"/>
    </location>
</feature>
<dbReference type="GO" id="GO:0030154">
    <property type="term" value="P:cell differentiation"/>
    <property type="evidence" value="ECO:0007669"/>
    <property type="project" value="UniProtKB-KW"/>
</dbReference>
<dbReference type="GO" id="GO:0016020">
    <property type="term" value="C:membrane"/>
    <property type="evidence" value="ECO:0007669"/>
    <property type="project" value="UniProtKB-SubCell"/>
</dbReference>
<dbReference type="GO" id="GO:0007283">
    <property type="term" value="P:spermatogenesis"/>
    <property type="evidence" value="ECO:0007669"/>
    <property type="project" value="UniProtKB-KW"/>
</dbReference>
<dbReference type="PANTHER" id="PTHR21859:SF56">
    <property type="entry name" value="SPATA31 DOMAIN-CONTAINING PROTEIN"/>
    <property type="match status" value="1"/>
</dbReference>
<keyword evidence="4" id="KW-1185">Reference proteome</keyword>
<sequence>MEIPANISEDKTRGQLRNGPSIACVQVQGCNSFLKELLEVKFLIALLERVPQTQSSRHGASPISEKLPKDSSECKIKDCSRWLTEDSASRKIVPENSSGNSRSYYSVSYKPKCNQLFYGLPSLHSESLKTTAWVSRSSYTSPSPPILFNRISNGCPVQVSPLLSPPQPLSHTEPQPRRFILTTPQTQIFPLSPVLTQAHRISSLPIPPPPSTSQMGTYGISCPIGQSEAQSLVTEIQRPEPSLLGKQLESKKTLPSVMKRSKEAASPLSPELPQYNWASEVHRPDSIHPRQDSSRTEFHKLLKQHFQKTSTQHQESLPNMILETPKLTQLQGKLPGPCQAKDQHGPSWPSVFIGDSRTDVKKMRSCHQESCDVRNPEDFQLGKVLENSLGEIPKHSMSQGSETCPVKVLQTRAEAVFQGQNLQVGCGEKATSNWSSPTDERKHFRRPEAKEHEKSLPGLRTTQESRMSHLPMKTSAQNKRSAESLGIKPSQISTEIQCALPEVHIKKTSKFVQSICPNHKEKEYDDPLHKGKPTSNSVYNHKPAKSKSILMDSGVAEAQTLMTAVSHILVEKLGLQEKSCVSKLNQTKEKMPERMSLVGGHPSSQISHSSPEHRGQTSDTVYRNHVNQMARIRHKMTHEGNRNLYTMVGFNIRDREPVSPTNPHKQESMMDSGGPHHSTFCHQNHFSYNQPENASQAFSCRKSFPIQSKSVYPHFSTFPMC</sequence>
<feature type="region of interest" description="Disordered" evidence="2">
    <location>
        <begin position="590"/>
        <end position="618"/>
    </location>
</feature>